<evidence type="ECO:0000313" key="11">
    <source>
        <dbReference type="Proteomes" id="UP000467428"/>
    </source>
</evidence>
<dbReference type="PANTHER" id="PTHR15822">
    <property type="entry name" value="TRAF AND TNF RECEPTOR-ASSOCIATED PROTEIN"/>
    <property type="match status" value="1"/>
</dbReference>
<dbReference type="Gene3D" id="3.60.10.10">
    <property type="entry name" value="Endonuclease/exonuclease/phosphatase"/>
    <property type="match status" value="1"/>
</dbReference>
<keyword evidence="11" id="KW-1185">Reference proteome</keyword>
<evidence type="ECO:0000259" key="9">
    <source>
        <dbReference type="Pfam" id="PF03372"/>
    </source>
</evidence>
<evidence type="ECO:0000313" key="10">
    <source>
        <dbReference type="EMBL" id="BBY48936.1"/>
    </source>
</evidence>
<dbReference type="GO" id="GO:0003697">
    <property type="term" value="F:single-stranded DNA binding"/>
    <property type="evidence" value="ECO:0007669"/>
    <property type="project" value="TreeGrafter"/>
</dbReference>
<evidence type="ECO:0000256" key="1">
    <source>
        <dbReference type="ARBA" id="ARBA00001936"/>
    </source>
</evidence>
<dbReference type="EMBL" id="AP022593">
    <property type="protein sequence ID" value="BBY48936.1"/>
    <property type="molecule type" value="Genomic_DNA"/>
</dbReference>
<accession>A0A7I7RY46</accession>
<dbReference type="SUPFAM" id="SSF56219">
    <property type="entry name" value="DNase I-like"/>
    <property type="match status" value="1"/>
</dbReference>
<dbReference type="KEGG" id="marz:MARA_24040"/>
<sequence length="305" mass="34153">MIVAVTSMGGWLRTVRFALSRRRVGVPIRVYDVATRRWRGAEGETTDTMRDVLTVATFNVWFDEYHARQRYNAIADELERDAPDVMVFQEVTAPALDVLLARPWIRAEYRSAAVTGRRVGNYGMMILSRLPLEDAVYSRLPTAAARGLLTAGVKVNGARVTVGCVHLDSGKASARLRERQLAAIFEATARERDVVLLGDFNMRDHEDGGIDPRYRDVWPSLRPDDPGYTEDTSINLMRLDSTQKERHVRFDRVLLKGDGWAAADIELLGTAPISATLPRVFPSDHFGVRCRLVRTGVTDPLPTSD</sequence>
<organism evidence="10 11">
    <name type="scientific">Mycolicibacterium arabiense</name>
    <dbReference type="NCBI Taxonomy" id="1286181"/>
    <lineage>
        <taxon>Bacteria</taxon>
        <taxon>Bacillati</taxon>
        <taxon>Actinomycetota</taxon>
        <taxon>Actinomycetes</taxon>
        <taxon>Mycobacteriales</taxon>
        <taxon>Mycobacteriaceae</taxon>
        <taxon>Mycolicibacterium</taxon>
    </lineage>
</organism>
<geneLocation type="plasmid" evidence="11">
    <name>pjcm18538 dna</name>
</geneLocation>
<feature type="domain" description="Endonuclease/exonuclease/phosphatase" evidence="9">
    <location>
        <begin position="56"/>
        <end position="285"/>
    </location>
</feature>
<dbReference type="GO" id="GO:0006302">
    <property type="term" value="P:double-strand break repair"/>
    <property type="evidence" value="ECO:0007669"/>
    <property type="project" value="TreeGrafter"/>
</dbReference>
<proteinExistence type="predicted"/>
<keyword evidence="5" id="KW-0227">DNA damage</keyword>
<dbReference type="AlphaFoldDB" id="A0A7I7RY46"/>
<evidence type="ECO:0000256" key="3">
    <source>
        <dbReference type="ARBA" id="ARBA00022722"/>
    </source>
</evidence>
<evidence type="ECO:0000256" key="5">
    <source>
        <dbReference type="ARBA" id="ARBA00022763"/>
    </source>
</evidence>
<name>A0A7I7RY46_9MYCO</name>
<dbReference type="GO" id="GO:0005737">
    <property type="term" value="C:cytoplasm"/>
    <property type="evidence" value="ECO:0007669"/>
    <property type="project" value="TreeGrafter"/>
</dbReference>
<dbReference type="PANTHER" id="PTHR15822:SF4">
    <property type="entry name" value="TYROSYL-DNA PHOSPHODIESTERASE 2"/>
    <property type="match status" value="1"/>
</dbReference>
<evidence type="ECO:0000256" key="7">
    <source>
        <dbReference type="ARBA" id="ARBA00022842"/>
    </source>
</evidence>
<protein>
    <recommendedName>
        <fullName evidence="9">Endonuclease/exonuclease/phosphatase domain-containing protein</fullName>
    </recommendedName>
</protein>
<dbReference type="InterPro" id="IPR036691">
    <property type="entry name" value="Endo/exonu/phosph_ase_sf"/>
</dbReference>
<gene>
    <name evidence="10" type="ORF">MARA_24040</name>
</gene>
<comment type="cofactor">
    <cofactor evidence="1">
        <name>Mn(2+)</name>
        <dbReference type="ChEBI" id="CHEBI:29035"/>
    </cofactor>
</comment>
<comment type="cofactor">
    <cofactor evidence="2">
        <name>Mg(2+)</name>
        <dbReference type="ChEBI" id="CHEBI:18420"/>
    </cofactor>
</comment>
<keyword evidence="7" id="KW-0460">Magnesium</keyword>
<keyword evidence="8" id="KW-0234">DNA repair</keyword>
<dbReference type="Proteomes" id="UP000467428">
    <property type="component" value="Chromosome"/>
</dbReference>
<dbReference type="GO" id="GO:0070260">
    <property type="term" value="F:5'-tyrosyl-DNA phosphodiesterase activity"/>
    <property type="evidence" value="ECO:0007669"/>
    <property type="project" value="TreeGrafter"/>
</dbReference>
<evidence type="ECO:0000256" key="2">
    <source>
        <dbReference type="ARBA" id="ARBA00001946"/>
    </source>
</evidence>
<keyword evidence="3" id="KW-0540">Nuclease</keyword>
<dbReference type="InterPro" id="IPR005135">
    <property type="entry name" value="Endo/exonuclease/phosphatase"/>
</dbReference>
<keyword evidence="6" id="KW-0378">Hydrolase</keyword>
<dbReference type="InterPro" id="IPR051547">
    <property type="entry name" value="TDP2-like"/>
</dbReference>
<dbReference type="GO" id="GO:0046872">
    <property type="term" value="F:metal ion binding"/>
    <property type="evidence" value="ECO:0007669"/>
    <property type="project" value="UniProtKB-KW"/>
</dbReference>
<evidence type="ECO:0000256" key="4">
    <source>
        <dbReference type="ARBA" id="ARBA00022723"/>
    </source>
</evidence>
<dbReference type="RefSeq" id="WP_235887493.1">
    <property type="nucleotide sequence ID" value="NZ_AP022593.1"/>
</dbReference>
<evidence type="ECO:0000256" key="8">
    <source>
        <dbReference type="ARBA" id="ARBA00023204"/>
    </source>
</evidence>
<dbReference type="CDD" id="cd09080">
    <property type="entry name" value="TDP2"/>
    <property type="match status" value="1"/>
</dbReference>
<dbReference type="Pfam" id="PF03372">
    <property type="entry name" value="Exo_endo_phos"/>
    <property type="match status" value="1"/>
</dbReference>
<reference evidence="10 11" key="1">
    <citation type="journal article" date="2019" name="Emerg. Microbes Infect.">
        <title>Comprehensive subspecies identification of 175 nontuberculous mycobacteria species based on 7547 genomic profiles.</title>
        <authorList>
            <person name="Matsumoto Y."/>
            <person name="Kinjo T."/>
            <person name="Motooka D."/>
            <person name="Nabeya D."/>
            <person name="Jung N."/>
            <person name="Uechi K."/>
            <person name="Horii T."/>
            <person name="Iida T."/>
            <person name="Fujita J."/>
            <person name="Nakamura S."/>
        </authorList>
    </citation>
    <scope>NUCLEOTIDE SEQUENCE [LARGE SCALE GENOMIC DNA]</scope>
    <source>
        <strain evidence="10 11">JCM 18538</strain>
    </source>
</reference>
<keyword evidence="4" id="KW-0479">Metal-binding</keyword>
<evidence type="ECO:0000256" key="6">
    <source>
        <dbReference type="ARBA" id="ARBA00022801"/>
    </source>
</evidence>
<dbReference type="GO" id="GO:0004518">
    <property type="term" value="F:nuclease activity"/>
    <property type="evidence" value="ECO:0007669"/>
    <property type="project" value="UniProtKB-KW"/>
</dbReference>